<dbReference type="Proteomes" id="UP000316639">
    <property type="component" value="Unassembled WGS sequence"/>
</dbReference>
<keyword evidence="2" id="KW-1185">Reference proteome</keyword>
<dbReference type="OrthoDB" id="4186450at2"/>
<gene>
    <name evidence="1" type="ORF">FKR81_11185</name>
</gene>
<dbReference type="InterPro" id="IPR032710">
    <property type="entry name" value="NTF2-like_dom_sf"/>
</dbReference>
<organism evidence="1 2">
    <name type="scientific">Lentzea tibetensis</name>
    <dbReference type="NCBI Taxonomy" id="2591470"/>
    <lineage>
        <taxon>Bacteria</taxon>
        <taxon>Bacillati</taxon>
        <taxon>Actinomycetota</taxon>
        <taxon>Actinomycetes</taxon>
        <taxon>Pseudonocardiales</taxon>
        <taxon>Pseudonocardiaceae</taxon>
        <taxon>Lentzea</taxon>
    </lineage>
</organism>
<accession>A0A563EX59</accession>
<sequence length="113" mass="12703">MDGVAEWFERWDALAKTGDVEQMADMAMFPINAVTDGAATTWDREQFLRDMGAQVGGDLQMESVRTPHFVNENLVFVITEGTINGMPVRYGDLLVRVKGEWKFQTMVQGGWGE</sequence>
<proteinExistence type="predicted"/>
<protein>
    <submittedName>
        <fullName evidence="1">Nuclear transport factor 2 family protein</fullName>
    </submittedName>
</protein>
<dbReference type="RefSeq" id="WP_146350934.1">
    <property type="nucleotide sequence ID" value="NZ_VOBR01000006.1"/>
</dbReference>
<evidence type="ECO:0000313" key="1">
    <source>
        <dbReference type="EMBL" id="TWP52138.1"/>
    </source>
</evidence>
<dbReference type="SUPFAM" id="SSF54427">
    <property type="entry name" value="NTF2-like"/>
    <property type="match status" value="1"/>
</dbReference>
<name>A0A563EX59_9PSEU</name>
<dbReference type="EMBL" id="VOBR01000006">
    <property type="protein sequence ID" value="TWP52138.1"/>
    <property type="molecule type" value="Genomic_DNA"/>
</dbReference>
<evidence type="ECO:0000313" key="2">
    <source>
        <dbReference type="Proteomes" id="UP000316639"/>
    </source>
</evidence>
<dbReference type="AlphaFoldDB" id="A0A563EX59"/>
<comment type="caution">
    <text evidence="1">The sequence shown here is derived from an EMBL/GenBank/DDBJ whole genome shotgun (WGS) entry which is preliminary data.</text>
</comment>
<reference evidence="1 2" key="1">
    <citation type="submission" date="2019-07" db="EMBL/GenBank/DDBJ databases">
        <title>Lentzea xizangensis sp. nov., isolated from Qinghai-Tibetan Plateau Soils.</title>
        <authorList>
            <person name="Huang J."/>
        </authorList>
    </citation>
    <scope>NUCLEOTIDE SEQUENCE [LARGE SCALE GENOMIC DNA]</scope>
    <source>
        <strain evidence="1 2">FXJ1.1311</strain>
    </source>
</reference>